<dbReference type="OrthoDB" id="294295at2759"/>
<dbReference type="InterPro" id="IPR051122">
    <property type="entry name" value="SDR_DHRS6-like"/>
</dbReference>
<dbReference type="Gene3D" id="3.40.50.720">
    <property type="entry name" value="NAD(P)-binding Rossmann-like Domain"/>
    <property type="match status" value="1"/>
</dbReference>
<comment type="similarity">
    <text evidence="1">Belongs to the short-chain dehydrogenases/reductases (SDR) family.</text>
</comment>
<evidence type="ECO:0000256" key="2">
    <source>
        <dbReference type="ARBA" id="ARBA00022857"/>
    </source>
</evidence>
<dbReference type="PANTHER" id="PTHR43477:SF1">
    <property type="entry name" value="DIHYDROANTICAPSIN 7-DEHYDROGENASE"/>
    <property type="match status" value="1"/>
</dbReference>
<name>A0A2T2NQG9_CORCC</name>
<proteinExistence type="inferred from homology"/>
<keyword evidence="2" id="KW-0521">NADP</keyword>
<dbReference type="InterPro" id="IPR036291">
    <property type="entry name" value="NAD(P)-bd_dom_sf"/>
</dbReference>
<gene>
    <name evidence="4" type="ORF">BS50DRAFT_665032</name>
</gene>
<dbReference type="STRING" id="1448308.A0A2T2NQG9"/>
<dbReference type="GO" id="GO:0016491">
    <property type="term" value="F:oxidoreductase activity"/>
    <property type="evidence" value="ECO:0007669"/>
    <property type="project" value="UniProtKB-KW"/>
</dbReference>
<organism evidence="4 5">
    <name type="scientific">Corynespora cassiicola Philippines</name>
    <dbReference type="NCBI Taxonomy" id="1448308"/>
    <lineage>
        <taxon>Eukaryota</taxon>
        <taxon>Fungi</taxon>
        <taxon>Dikarya</taxon>
        <taxon>Ascomycota</taxon>
        <taxon>Pezizomycotina</taxon>
        <taxon>Dothideomycetes</taxon>
        <taxon>Pleosporomycetidae</taxon>
        <taxon>Pleosporales</taxon>
        <taxon>Corynesporascaceae</taxon>
        <taxon>Corynespora</taxon>
    </lineage>
</organism>
<keyword evidence="3" id="KW-0560">Oxidoreductase</keyword>
<dbReference type="AlphaFoldDB" id="A0A2T2NQG9"/>
<accession>A0A2T2NQG9</accession>
<dbReference type="Pfam" id="PF23441">
    <property type="entry name" value="SDR"/>
    <property type="match status" value="1"/>
</dbReference>
<dbReference type="InterPro" id="IPR057571">
    <property type="entry name" value="SDR_PhqE-like"/>
</dbReference>
<dbReference type="Proteomes" id="UP000240883">
    <property type="component" value="Unassembled WGS sequence"/>
</dbReference>
<reference evidence="4 5" key="1">
    <citation type="journal article" date="2018" name="Front. Microbiol.">
        <title>Genome-Wide Analysis of Corynespora cassiicola Leaf Fall Disease Putative Effectors.</title>
        <authorList>
            <person name="Lopez D."/>
            <person name="Ribeiro S."/>
            <person name="Label P."/>
            <person name="Fumanal B."/>
            <person name="Venisse J.S."/>
            <person name="Kohler A."/>
            <person name="de Oliveira R.R."/>
            <person name="Labutti K."/>
            <person name="Lipzen A."/>
            <person name="Lail K."/>
            <person name="Bauer D."/>
            <person name="Ohm R.A."/>
            <person name="Barry K.W."/>
            <person name="Spatafora J."/>
            <person name="Grigoriev I.V."/>
            <person name="Martin F.M."/>
            <person name="Pujade-Renaud V."/>
        </authorList>
    </citation>
    <scope>NUCLEOTIDE SEQUENCE [LARGE SCALE GENOMIC DNA]</scope>
    <source>
        <strain evidence="4 5">Philippines</strain>
    </source>
</reference>
<evidence type="ECO:0000256" key="3">
    <source>
        <dbReference type="ARBA" id="ARBA00023002"/>
    </source>
</evidence>
<keyword evidence="5" id="KW-1185">Reference proteome</keyword>
<protein>
    <submittedName>
        <fullName evidence="4">NAD(P)-binding protein</fullName>
    </submittedName>
</protein>
<evidence type="ECO:0000256" key="1">
    <source>
        <dbReference type="ARBA" id="ARBA00006484"/>
    </source>
</evidence>
<dbReference type="PRINTS" id="PR00081">
    <property type="entry name" value="GDHRDH"/>
</dbReference>
<evidence type="ECO:0000313" key="4">
    <source>
        <dbReference type="EMBL" id="PSN67685.1"/>
    </source>
</evidence>
<dbReference type="CDD" id="cd05233">
    <property type="entry name" value="SDR_c"/>
    <property type="match status" value="1"/>
</dbReference>
<dbReference type="InterPro" id="IPR002347">
    <property type="entry name" value="SDR_fam"/>
</dbReference>
<evidence type="ECO:0000313" key="5">
    <source>
        <dbReference type="Proteomes" id="UP000240883"/>
    </source>
</evidence>
<dbReference type="SUPFAM" id="SSF51735">
    <property type="entry name" value="NAD(P)-binding Rossmann-fold domains"/>
    <property type="match status" value="1"/>
</dbReference>
<dbReference type="PANTHER" id="PTHR43477">
    <property type="entry name" value="DIHYDROANTICAPSIN 7-DEHYDROGENASE"/>
    <property type="match status" value="1"/>
</dbReference>
<sequence>MSIQFKSINKLRGTRAVFFGGTTGIGLAAAAAALEHGATIWVCSRKQKNVDAALKSLKDHYNNEDFHSRIHGLTCDLGNVNTIEENMIRVFEAATDGGKTLVDHVVSTVSSVPVLVPLQEASAQKIVDSAVPRFLTPLLIGKFSHRYMKISNKSSITLTSGSMARRPEKNWSILASFAGGIETMRLTMGVDLAPIRVNCVSPGACQTPLFDHLPAESKPRLLSQLLTGEFGWPEDIAEAYVYSMKDRSATGALIDSNEGRYFS</sequence>
<dbReference type="EMBL" id="KZ678134">
    <property type="protein sequence ID" value="PSN67685.1"/>
    <property type="molecule type" value="Genomic_DNA"/>
</dbReference>